<protein>
    <submittedName>
        <fullName evidence="3">Replication protein</fullName>
    </submittedName>
</protein>
<name>Q52242_9ZZZZ</name>
<dbReference type="InterPro" id="IPR056906">
    <property type="entry name" value="ORF2/G2P_dom"/>
</dbReference>
<accession>Q52242</accession>
<geneLocation type="plasmid" evidence="3">
    <name>pVT736-1</name>
</geneLocation>
<reference evidence="3" key="1">
    <citation type="journal article" date="1995" name="J. Bacteriol.">
        <title>Transcriptional analysis of rolling circle replicating plasmid pVT736-1: evidence for replication control by antisense RNA.</title>
        <authorList>
            <person name="Galli D.M."/>
            <person name="Leblanc D.J."/>
        </authorList>
    </citation>
    <scope>NUCLEOTIDE SEQUENCE</scope>
    <source>
        <plasmid evidence="3">pVT736-1</plasmid>
    </source>
</reference>
<evidence type="ECO:0000313" key="3">
    <source>
        <dbReference type="EMBL" id="AAC37125.1"/>
    </source>
</evidence>
<dbReference type="Pfam" id="PF23343">
    <property type="entry name" value="REP_ORF2-G2P"/>
    <property type="match status" value="1"/>
</dbReference>
<feature type="domain" description="Replication-associated protein ORF2/G2P" evidence="2">
    <location>
        <begin position="69"/>
        <end position="145"/>
    </location>
</feature>
<keyword evidence="3" id="KW-0614">Plasmid</keyword>
<evidence type="ECO:0000256" key="1">
    <source>
        <dbReference type="SAM" id="MobiDB-lite"/>
    </source>
</evidence>
<evidence type="ECO:0000259" key="2">
    <source>
        <dbReference type="Pfam" id="PF23343"/>
    </source>
</evidence>
<organism evidence="3">
    <name type="scientific">Plasmid pVT736-1</name>
    <dbReference type="NCBI Taxonomy" id="31888"/>
    <lineage>
        <taxon>other sequences</taxon>
        <taxon>plasmids</taxon>
    </lineage>
</organism>
<dbReference type="EMBL" id="L24000">
    <property type="protein sequence ID" value="AAC37125.1"/>
    <property type="molecule type" value="Genomic_DNA"/>
</dbReference>
<dbReference type="AlphaFoldDB" id="Q52242"/>
<proteinExistence type="predicted"/>
<sequence length="293" mass="34593">MPLVKVYPNGLTMGSPPMKNDHKRAKRGEVEGWSQSAARNNKNFLYSVVTSSLFGIGYAFTFTLKLCPKSSDEWRDLRNKLFDELTRNPKLRFIRLHWVTEWQRRGVPHLHGIVFYDDKTDSEINHRIEWLKKVWVGLTSWNYEANLRGQHVSVVTDVSGWFKYLSKHAARGADHYQRSNDNIPVGWRKTGRVWGYKGNWVTDEPLEIELCRDGFFVFRRIVRAWRKRDARAEKDFKVRKNRVVYARTMLNCQDRKLSEVRGVSEWINKSMAENILWNLVLLGFDVTQRVKDE</sequence>
<reference evidence="3" key="2">
    <citation type="journal article" date="1997" name="Mol. Microbiol.">
        <title>Identification of a maintenance system on rolling circle replicating plasmid pVT736-1. dgalli@iusd.iupui.edu.</title>
        <authorList>
            <person name="Galli D.M."/>
            <person name="LeBlanc D.J."/>
        </authorList>
    </citation>
    <scope>NUCLEOTIDE SEQUENCE</scope>
    <source>
        <plasmid evidence="3">pVT736-1</plasmid>
    </source>
</reference>
<feature type="region of interest" description="Disordered" evidence="1">
    <location>
        <begin position="13"/>
        <end position="34"/>
    </location>
</feature>